<dbReference type="SMART" id="SM00797">
    <property type="entry name" value="AHS2"/>
    <property type="match status" value="1"/>
</dbReference>
<organism evidence="6 7">
    <name type="scientific">Branchiibius hedensis</name>
    <dbReference type="NCBI Taxonomy" id="672460"/>
    <lineage>
        <taxon>Bacteria</taxon>
        <taxon>Bacillati</taxon>
        <taxon>Actinomycetota</taxon>
        <taxon>Actinomycetes</taxon>
        <taxon>Micrococcales</taxon>
        <taxon>Dermacoccaceae</taxon>
        <taxon>Branchiibius</taxon>
    </lineage>
</organism>
<evidence type="ECO:0000256" key="4">
    <source>
        <dbReference type="SAM" id="MobiDB-lite"/>
    </source>
</evidence>
<dbReference type="PANTHER" id="PTHR43309:SF3">
    <property type="entry name" value="5-OXOPROLINASE SUBUNIT C"/>
    <property type="match status" value="1"/>
</dbReference>
<dbReference type="NCBIfam" id="TIGR00724">
    <property type="entry name" value="urea_amlyse_rel"/>
    <property type="match status" value="1"/>
</dbReference>
<protein>
    <submittedName>
        <fullName evidence="6">Biotin-dependent carboxylase uncharacterized domain-containing protein</fullName>
    </submittedName>
</protein>
<dbReference type="GO" id="GO:0016787">
    <property type="term" value="F:hydrolase activity"/>
    <property type="evidence" value="ECO:0007669"/>
    <property type="project" value="UniProtKB-KW"/>
</dbReference>
<dbReference type="GO" id="GO:0005524">
    <property type="term" value="F:ATP binding"/>
    <property type="evidence" value="ECO:0007669"/>
    <property type="project" value="UniProtKB-KW"/>
</dbReference>
<keyword evidence="2" id="KW-0378">Hydrolase</keyword>
<reference evidence="7" key="1">
    <citation type="submission" date="2016-10" db="EMBL/GenBank/DDBJ databases">
        <authorList>
            <person name="Varghese N."/>
            <person name="Submissions S."/>
        </authorList>
    </citation>
    <scope>NUCLEOTIDE SEQUENCE [LARGE SCALE GENOMIC DNA]</scope>
    <source>
        <strain evidence="7">DSM 22951</strain>
    </source>
</reference>
<name>A0A2Y8ZKS9_9MICO</name>
<dbReference type="InterPro" id="IPR003778">
    <property type="entry name" value="CT_A_B"/>
</dbReference>
<feature type="compositionally biased region" description="Polar residues" evidence="4">
    <location>
        <begin position="129"/>
        <end position="138"/>
    </location>
</feature>
<dbReference type="InterPro" id="IPR029000">
    <property type="entry name" value="Cyclophilin-like_dom_sf"/>
</dbReference>
<feature type="region of interest" description="Disordered" evidence="4">
    <location>
        <begin position="128"/>
        <end position="170"/>
    </location>
</feature>
<evidence type="ECO:0000259" key="5">
    <source>
        <dbReference type="SMART" id="SM00797"/>
    </source>
</evidence>
<dbReference type="Proteomes" id="UP000250028">
    <property type="component" value="Unassembled WGS sequence"/>
</dbReference>
<accession>A0A2Y8ZKS9</accession>
<keyword evidence="7" id="KW-1185">Reference proteome</keyword>
<evidence type="ECO:0000256" key="1">
    <source>
        <dbReference type="ARBA" id="ARBA00022741"/>
    </source>
</evidence>
<keyword evidence="3" id="KW-0067">ATP-binding</keyword>
<sequence length="287" mass="29363">MAVIHVVATGPQALIEDLGRPGHLAIGVAPSGAIDAPSLRLANRVVGNPEDAAGLEVVLGGLVLQADSPIVVMVAGAPAPVTIDRRAVPFGEPVTVAPGSRLALGRPPAALRSYVAIRGGIDVPAVLGSRSTDTSSGLGPTPLQAGDQLPVGPAPDQPVTHADHLPVPGGPVQVVAHLGPRDDLLTNEAKDQLAQSVWRVSSHTDRIGVRLEGPPLDLTHTGELPSSPIIAGAIQVPPSGQPIIFLNDHPTTGGYPIVACIRTEDLAHLGQARPGDVVRISLRDNPI</sequence>
<dbReference type="SUPFAM" id="SSF50891">
    <property type="entry name" value="Cyclophilin-like"/>
    <property type="match status" value="1"/>
</dbReference>
<feature type="domain" description="Carboxyltransferase" evidence="5">
    <location>
        <begin position="25"/>
        <end position="285"/>
    </location>
</feature>
<dbReference type="EMBL" id="UESZ01000001">
    <property type="protein sequence ID" value="SSA33021.1"/>
    <property type="molecule type" value="Genomic_DNA"/>
</dbReference>
<evidence type="ECO:0000313" key="6">
    <source>
        <dbReference type="EMBL" id="SSA33021.1"/>
    </source>
</evidence>
<evidence type="ECO:0000313" key="7">
    <source>
        <dbReference type="Proteomes" id="UP000250028"/>
    </source>
</evidence>
<dbReference type="PANTHER" id="PTHR43309">
    <property type="entry name" value="5-OXOPROLINASE SUBUNIT C"/>
    <property type="match status" value="1"/>
</dbReference>
<dbReference type="AlphaFoldDB" id="A0A2Y8ZKS9"/>
<dbReference type="Pfam" id="PF02626">
    <property type="entry name" value="CT_A_B"/>
    <property type="match status" value="1"/>
</dbReference>
<evidence type="ECO:0000256" key="2">
    <source>
        <dbReference type="ARBA" id="ARBA00022801"/>
    </source>
</evidence>
<dbReference type="Gene3D" id="2.40.100.10">
    <property type="entry name" value="Cyclophilin-like"/>
    <property type="match status" value="1"/>
</dbReference>
<evidence type="ECO:0000256" key="3">
    <source>
        <dbReference type="ARBA" id="ARBA00022840"/>
    </source>
</evidence>
<keyword evidence="1" id="KW-0547">Nucleotide-binding</keyword>
<dbReference type="InterPro" id="IPR052708">
    <property type="entry name" value="PxpC"/>
</dbReference>
<gene>
    <name evidence="6" type="ORF">SAMN04489750_0292</name>
</gene>
<proteinExistence type="predicted"/>